<dbReference type="InterPro" id="IPR026992">
    <property type="entry name" value="DIOX_N"/>
</dbReference>
<evidence type="ECO:0000313" key="8">
    <source>
        <dbReference type="Proteomes" id="UP001630127"/>
    </source>
</evidence>
<dbReference type="InterPro" id="IPR027443">
    <property type="entry name" value="IPNS-like_sf"/>
</dbReference>
<dbReference type="GO" id="GO:0002238">
    <property type="term" value="P:response to molecule of fungal origin"/>
    <property type="evidence" value="ECO:0007669"/>
    <property type="project" value="UniProtKB-ARBA"/>
</dbReference>
<comment type="caution">
    <text evidence="7">The sequence shown here is derived from an EMBL/GenBank/DDBJ whole genome shotgun (WGS) entry which is preliminary data.</text>
</comment>
<dbReference type="SUPFAM" id="SSF51197">
    <property type="entry name" value="Clavaminate synthase-like"/>
    <property type="match status" value="1"/>
</dbReference>
<keyword evidence="8" id="KW-1185">Reference proteome</keyword>
<evidence type="ECO:0000313" key="7">
    <source>
        <dbReference type="EMBL" id="KAL3522612.1"/>
    </source>
</evidence>
<evidence type="ECO:0000256" key="5">
    <source>
        <dbReference type="RuleBase" id="RU003682"/>
    </source>
</evidence>
<dbReference type="InterPro" id="IPR044861">
    <property type="entry name" value="IPNS-like_FE2OG_OXY"/>
</dbReference>
<dbReference type="InterPro" id="IPR005123">
    <property type="entry name" value="Oxoglu/Fe-dep_dioxygenase_dom"/>
</dbReference>
<keyword evidence="3 5" id="KW-0560">Oxidoreductase</keyword>
<reference evidence="7 8" key="1">
    <citation type="submission" date="2024-11" db="EMBL/GenBank/DDBJ databases">
        <title>A near-complete genome assembly of Cinchona calisaya.</title>
        <authorList>
            <person name="Lian D.C."/>
            <person name="Zhao X.W."/>
            <person name="Wei L."/>
        </authorList>
    </citation>
    <scope>NUCLEOTIDE SEQUENCE [LARGE SCALE GENOMIC DNA]</scope>
    <source>
        <tissue evidence="7">Nenye</tissue>
    </source>
</reference>
<dbReference type="EMBL" id="JBJUIK010000007">
    <property type="protein sequence ID" value="KAL3522612.1"/>
    <property type="molecule type" value="Genomic_DNA"/>
</dbReference>
<dbReference type="InterPro" id="IPR050295">
    <property type="entry name" value="Plant_2OG-oxidoreductases"/>
</dbReference>
<evidence type="ECO:0000259" key="6">
    <source>
        <dbReference type="PROSITE" id="PS51471"/>
    </source>
</evidence>
<dbReference type="Pfam" id="PF14226">
    <property type="entry name" value="DIOX_N"/>
    <property type="match status" value="1"/>
</dbReference>
<name>A0ABD2ZT70_9GENT</name>
<dbReference type="Gene3D" id="2.60.120.330">
    <property type="entry name" value="B-lactam Antibiotic, Isopenicillin N Synthase, Chain"/>
    <property type="match status" value="1"/>
</dbReference>
<evidence type="ECO:0000256" key="4">
    <source>
        <dbReference type="ARBA" id="ARBA00023004"/>
    </source>
</evidence>
<accession>A0ABD2ZT70</accession>
<dbReference type="PANTHER" id="PTHR47991">
    <property type="entry name" value="OXOGLUTARATE/IRON-DEPENDENT DIOXYGENASE"/>
    <property type="match status" value="1"/>
</dbReference>
<protein>
    <recommendedName>
        <fullName evidence="6">Fe2OG dioxygenase domain-containing protein</fullName>
    </recommendedName>
</protein>
<dbReference type="Pfam" id="PF03171">
    <property type="entry name" value="2OG-FeII_Oxy"/>
    <property type="match status" value="1"/>
</dbReference>
<keyword evidence="4 5" id="KW-0408">Iron</keyword>
<dbReference type="PROSITE" id="PS51471">
    <property type="entry name" value="FE2OG_OXY"/>
    <property type="match status" value="1"/>
</dbReference>
<feature type="domain" description="Fe2OG dioxygenase" evidence="6">
    <location>
        <begin position="201"/>
        <end position="301"/>
    </location>
</feature>
<dbReference type="GO" id="GO:0046872">
    <property type="term" value="F:metal ion binding"/>
    <property type="evidence" value="ECO:0007669"/>
    <property type="project" value="UniProtKB-KW"/>
</dbReference>
<dbReference type="Proteomes" id="UP001630127">
    <property type="component" value="Unassembled WGS sequence"/>
</dbReference>
<keyword evidence="2 5" id="KW-0479">Metal-binding</keyword>
<organism evidence="7 8">
    <name type="scientific">Cinchona calisaya</name>
    <dbReference type="NCBI Taxonomy" id="153742"/>
    <lineage>
        <taxon>Eukaryota</taxon>
        <taxon>Viridiplantae</taxon>
        <taxon>Streptophyta</taxon>
        <taxon>Embryophyta</taxon>
        <taxon>Tracheophyta</taxon>
        <taxon>Spermatophyta</taxon>
        <taxon>Magnoliopsida</taxon>
        <taxon>eudicotyledons</taxon>
        <taxon>Gunneridae</taxon>
        <taxon>Pentapetalae</taxon>
        <taxon>asterids</taxon>
        <taxon>lamiids</taxon>
        <taxon>Gentianales</taxon>
        <taxon>Rubiaceae</taxon>
        <taxon>Cinchonoideae</taxon>
        <taxon>Cinchoneae</taxon>
        <taxon>Cinchona</taxon>
    </lineage>
</organism>
<dbReference type="GO" id="GO:0016706">
    <property type="term" value="F:2-oxoglutarate-dependent dioxygenase activity"/>
    <property type="evidence" value="ECO:0007669"/>
    <property type="project" value="UniProtKB-ARBA"/>
</dbReference>
<evidence type="ECO:0000256" key="1">
    <source>
        <dbReference type="ARBA" id="ARBA00008056"/>
    </source>
</evidence>
<gene>
    <name evidence="7" type="ORF">ACH5RR_015446</name>
</gene>
<sequence>MASPKFESSSISLQELIKEPLLAVPHRYIQLVQESTFVSPSNPMPAIPVIDMESLTLAKPMDFELQKLHSTCKEWGVFQVINHGVRSSVLERLKHEIQGFYQLPSEEKMRYKLRPGDFEGYGQTILNLENQKIDWADRFLMVINPIHRRKPHLLPELPSSLREAMEAYFKETQKLAMVLFKLMGEALETKKGEMEEMFEDGLHLVRMTYYPPCPQPEQVVGLRPHSDATGLTILLQLNGVDGLQVKKDGVWIPVNILPDAFVVNIGDAMEVFSNGIYKSIEHRVTVNSVKERISIAMFFNPNLEAEIGPATSLINQNPALFKRVPVEKYVKDFFSRKLQGKTFIDQMKIEGQQPKSE</sequence>
<dbReference type="GO" id="GO:0009805">
    <property type="term" value="P:coumarin biosynthetic process"/>
    <property type="evidence" value="ECO:0007669"/>
    <property type="project" value="UniProtKB-ARBA"/>
</dbReference>
<evidence type="ECO:0000256" key="2">
    <source>
        <dbReference type="ARBA" id="ARBA00022723"/>
    </source>
</evidence>
<proteinExistence type="inferred from homology"/>
<dbReference type="AlphaFoldDB" id="A0ABD2ZT70"/>
<evidence type="ECO:0000256" key="3">
    <source>
        <dbReference type="ARBA" id="ARBA00023002"/>
    </source>
</evidence>
<comment type="similarity">
    <text evidence="1 5">Belongs to the iron/ascorbate-dependent oxidoreductase family.</text>
</comment>
<dbReference type="FunFam" id="2.60.120.330:FF:000001">
    <property type="entry name" value="Protein SRG1"/>
    <property type="match status" value="1"/>
</dbReference>